<dbReference type="RefSeq" id="WP_155955308.1">
    <property type="nucleotide sequence ID" value="NZ_JAEMUK010000002.1"/>
</dbReference>
<dbReference type="AlphaFoldDB" id="A0A8I1KHY2"/>
<dbReference type="EMBL" id="JAEMUK010000002">
    <property type="protein sequence ID" value="MBJ7542052.1"/>
    <property type="molecule type" value="Genomic_DNA"/>
</dbReference>
<protein>
    <submittedName>
        <fullName evidence="1">Uncharacterized protein</fullName>
    </submittedName>
</protein>
<evidence type="ECO:0000313" key="2">
    <source>
        <dbReference type="Proteomes" id="UP000623250"/>
    </source>
</evidence>
<evidence type="ECO:0000313" key="1">
    <source>
        <dbReference type="EMBL" id="MBJ7542052.1"/>
    </source>
</evidence>
<reference evidence="1 2" key="1">
    <citation type="submission" date="2020-12" db="EMBL/GenBank/DDBJ databases">
        <title>Revised draft genomes of Rhodomicrobium vannielii ATCC 17100 and Rhodomicrobium udaipurense JA643.</title>
        <authorList>
            <person name="Conners E.M."/>
            <person name="Davenport E.J."/>
            <person name="Bose A."/>
        </authorList>
    </citation>
    <scope>NUCLEOTIDE SEQUENCE [LARGE SCALE GENOMIC DNA]</scope>
    <source>
        <strain evidence="1 2">JA643</strain>
    </source>
</reference>
<accession>A0A8I1KHY2</accession>
<comment type="caution">
    <text evidence="1">The sequence shown here is derived from an EMBL/GenBank/DDBJ whole genome shotgun (WGS) entry which is preliminary data.</text>
</comment>
<gene>
    <name evidence="1" type="ORF">JDN41_00590</name>
</gene>
<name>A0A8I1KHY2_9HYPH</name>
<dbReference type="Proteomes" id="UP000623250">
    <property type="component" value="Unassembled WGS sequence"/>
</dbReference>
<keyword evidence="2" id="KW-1185">Reference proteome</keyword>
<sequence>MVNKQKCGVLPSNAVEDSFFSEKQKQDIDGILAALRYLTREAEGAGLSELAKALVEAETKCDQDFRRNHHRWQA</sequence>
<proteinExistence type="predicted"/>
<organism evidence="1 2">
    <name type="scientific">Rhodomicrobium udaipurense</name>
    <dbReference type="NCBI Taxonomy" id="1202716"/>
    <lineage>
        <taxon>Bacteria</taxon>
        <taxon>Pseudomonadati</taxon>
        <taxon>Pseudomonadota</taxon>
        <taxon>Alphaproteobacteria</taxon>
        <taxon>Hyphomicrobiales</taxon>
        <taxon>Hyphomicrobiaceae</taxon>
        <taxon>Rhodomicrobium</taxon>
    </lineage>
</organism>